<gene>
    <name evidence="3" type="ORF">CVIRNUC_008785</name>
</gene>
<feature type="compositionally biased region" description="Polar residues" evidence="1">
    <location>
        <begin position="93"/>
        <end position="119"/>
    </location>
</feature>
<feature type="chain" id="PRO_5043314829" description="DUF4148 domain-containing protein" evidence="2">
    <location>
        <begin position="27"/>
        <end position="119"/>
    </location>
</feature>
<evidence type="ECO:0000256" key="2">
    <source>
        <dbReference type="SAM" id="SignalP"/>
    </source>
</evidence>
<dbReference type="Proteomes" id="UP001314263">
    <property type="component" value="Unassembled WGS sequence"/>
</dbReference>
<comment type="caution">
    <text evidence="3">The sequence shown here is derived from an EMBL/GenBank/DDBJ whole genome shotgun (WGS) entry which is preliminary data.</text>
</comment>
<evidence type="ECO:0000313" key="4">
    <source>
        <dbReference type="Proteomes" id="UP001314263"/>
    </source>
</evidence>
<dbReference type="EMBL" id="CAUYUE010000012">
    <property type="protein sequence ID" value="CAK0785575.1"/>
    <property type="molecule type" value="Genomic_DNA"/>
</dbReference>
<feature type="signal peptide" evidence="2">
    <location>
        <begin position="1"/>
        <end position="26"/>
    </location>
</feature>
<keyword evidence="2" id="KW-0732">Signal</keyword>
<sequence length="119" mass="12052">MARAMRIGALLLALIVLAGYSGVAFAKKDKKHKAPAPAPEAVPTFSYTPAAEALIKAAKAPGQDAGSYINAAKRVAPGPEASMHVDQMIAQEEATSTPGETANLQAGQTAANANPNLAG</sequence>
<feature type="region of interest" description="Disordered" evidence="1">
    <location>
        <begin position="89"/>
        <end position="119"/>
    </location>
</feature>
<reference evidence="3 4" key="1">
    <citation type="submission" date="2023-10" db="EMBL/GenBank/DDBJ databases">
        <authorList>
            <person name="Maclean D."/>
            <person name="Macfadyen A."/>
        </authorList>
    </citation>
    <scope>NUCLEOTIDE SEQUENCE [LARGE SCALE GENOMIC DNA]</scope>
</reference>
<evidence type="ECO:0000256" key="1">
    <source>
        <dbReference type="SAM" id="MobiDB-lite"/>
    </source>
</evidence>
<accession>A0AAV1IGI4</accession>
<keyword evidence="4" id="KW-1185">Reference proteome</keyword>
<organism evidence="3 4">
    <name type="scientific">Coccomyxa viridis</name>
    <dbReference type="NCBI Taxonomy" id="1274662"/>
    <lineage>
        <taxon>Eukaryota</taxon>
        <taxon>Viridiplantae</taxon>
        <taxon>Chlorophyta</taxon>
        <taxon>core chlorophytes</taxon>
        <taxon>Trebouxiophyceae</taxon>
        <taxon>Trebouxiophyceae incertae sedis</taxon>
        <taxon>Coccomyxaceae</taxon>
        <taxon>Coccomyxa</taxon>
    </lineage>
</organism>
<name>A0AAV1IGI4_9CHLO</name>
<proteinExistence type="predicted"/>
<evidence type="ECO:0000313" key="3">
    <source>
        <dbReference type="EMBL" id="CAK0785575.1"/>
    </source>
</evidence>
<protein>
    <recommendedName>
        <fullName evidence="5">DUF4148 domain-containing protein</fullName>
    </recommendedName>
</protein>
<evidence type="ECO:0008006" key="5">
    <source>
        <dbReference type="Google" id="ProtNLM"/>
    </source>
</evidence>
<dbReference type="AlphaFoldDB" id="A0AAV1IGI4"/>